<dbReference type="Gene3D" id="1.20.5.340">
    <property type="match status" value="1"/>
</dbReference>
<feature type="coiled-coil region" evidence="1">
    <location>
        <begin position="843"/>
        <end position="1098"/>
    </location>
</feature>
<feature type="domain" description="C2 NT-type" evidence="3">
    <location>
        <begin position="6"/>
        <end position="141"/>
    </location>
</feature>
<feature type="compositionally biased region" description="Polar residues" evidence="2">
    <location>
        <begin position="246"/>
        <end position="255"/>
    </location>
</feature>
<name>A0AAN8WA19_9MAGN</name>
<feature type="coiled-coil region" evidence="1">
    <location>
        <begin position="1401"/>
        <end position="1538"/>
    </location>
</feature>
<feature type="coiled-coil region" evidence="1">
    <location>
        <begin position="526"/>
        <end position="600"/>
    </location>
</feature>
<proteinExistence type="predicted"/>
<keyword evidence="1" id="KW-0175">Coiled coil</keyword>
<accession>A0AAN8WA19</accession>
<feature type="region of interest" description="Disordered" evidence="2">
    <location>
        <begin position="146"/>
        <end position="270"/>
    </location>
</feature>
<gene>
    <name evidence="4" type="ORF">RJ641_028095</name>
</gene>
<comment type="caution">
    <text evidence="4">The sequence shown here is derived from an EMBL/GenBank/DDBJ whole genome shotgun (WGS) entry which is preliminary data.</text>
</comment>
<dbReference type="InterPro" id="IPR019448">
    <property type="entry name" value="NT-C2"/>
</dbReference>
<dbReference type="Proteomes" id="UP001370490">
    <property type="component" value="Unassembled WGS sequence"/>
</dbReference>
<dbReference type="PANTHER" id="PTHR47270">
    <property type="entry name" value="PROTEIN MLP1-LIKE"/>
    <property type="match status" value="1"/>
</dbReference>
<dbReference type="EMBL" id="JBAMMX010000004">
    <property type="protein sequence ID" value="KAK6942718.1"/>
    <property type="molecule type" value="Genomic_DNA"/>
</dbReference>
<evidence type="ECO:0000313" key="5">
    <source>
        <dbReference type="Proteomes" id="UP001370490"/>
    </source>
</evidence>
<feature type="coiled-coil region" evidence="1">
    <location>
        <begin position="1128"/>
        <end position="1229"/>
    </location>
</feature>
<organism evidence="4 5">
    <name type="scientific">Dillenia turbinata</name>
    <dbReference type="NCBI Taxonomy" id="194707"/>
    <lineage>
        <taxon>Eukaryota</taxon>
        <taxon>Viridiplantae</taxon>
        <taxon>Streptophyta</taxon>
        <taxon>Embryophyta</taxon>
        <taxon>Tracheophyta</taxon>
        <taxon>Spermatophyta</taxon>
        <taxon>Magnoliopsida</taxon>
        <taxon>eudicotyledons</taxon>
        <taxon>Gunneridae</taxon>
        <taxon>Pentapetalae</taxon>
        <taxon>Dilleniales</taxon>
        <taxon>Dilleniaceae</taxon>
        <taxon>Dillenia</taxon>
    </lineage>
</organism>
<evidence type="ECO:0000259" key="3">
    <source>
        <dbReference type="PROSITE" id="PS51840"/>
    </source>
</evidence>
<evidence type="ECO:0000313" key="4">
    <source>
        <dbReference type="EMBL" id="KAK6942718.1"/>
    </source>
</evidence>
<evidence type="ECO:0000256" key="1">
    <source>
        <dbReference type="SAM" id="Coils"/>
    </source>
</evidence>
<feature type="region of interest" description="Disordered" evidence="2">
    <location>
        <begin position="613"/>
        <end position="632"/>
    </location>
</feature>
<dbReference type="Pfam" id="PF10358">
    <property type="entry name" value="NT-C2"/>
    <property type="match status" value="1"/>
</dbReference>
<dbReference type="PROSITE" id="PS51840">
    <property type="entry name" value="C2_NT"/>
    <property type="match status" value="1"/>
</dbReference>
<feature type="coiled-coil region" evidence="1">
    <location>
        <begin position="632"/>
        <end position="725"/>
    </location>
</feature>
<dbReference type="PANTHER" id="PTHR47270:SF3">
    <property type="entry name" value="HYPOTETICAL PROTEIN"/>
    <property type="match status" value="1"/>
</dbReference>
<reference evidence="4 5" key="1">
    <citation type="submission" date="2023-12" db="EMBL/GenBank/DDBJ databases">
        <title>A high-quality genome assembly for Dillenia turbinata (Dilleniales).</title>
        <authorList>
            <person name="Chanderbali A."/>
        </authorList>
    </citation>
    <scope>NUCLEOTIDE SEQUENCE [LARGE SCALE GENOMIC DNA]</scope>
    <source>
        <strain evidence="4">LSX21</strain>
        <tissue evidence="4">Leaf</tissue>
    </source>
</reference>
<sequence>MFRLQRQKPIKSGERIDFKLSNFQALQVPKGWDKLLLSVINVETGKTIAKSNKAAVRNGSCHWAEAFSESIWVSHNETSKELEECLFKIIIAMGSAKSGILGEVMINMTNYIGSTTSVPVSLPLKKCNYGTTLQVKIRCLTPRTKNRDENSKDIISAVEGKEDFPDLDTNSDNSGSYHSRSVGSSSREDLALSSHGGELGNRETGFSASSSQCSYDSARGSIRMDHSSPVNDQGGNGDIQMEKQGLRSSSNSPAYGNNPDEESLHSSHSSFDSRVMGSVVLMHNPKKEFGQQHIVATSLRTTNSSDSLLEAAENTIEELRTETKMWEREAKKTMFDLEILRKEFSNQSKILTNLEMELSAANMERDSLREEVAQLKLMLEASAERKTANGSTTFQDNSSNQFHKELQDELKFQQEYNANLSLQLQRSQESNIELVAVLQELEETIERQRIEIEKLSVPESKPGDLENSITRTMEDNRTSTLHLQQLQHSEKALHVNVQCLEQAPVVKDQEIEKERCLNNQNLMNMERSYKSELTAKEEKILSLEAKLCESVKSSQSEESGLAKGGGANLMKEIKVLEEKIVELERDCAELTEENLELLLKLKDSKCNFTGTLDVISSSEPPPKESASSEPEVSELKSKIHFLEEELVKMEREAVAIKASQSFVTVLENKCNDLELQLQTSKNKVCNLEKKLLDSQAKEQQRSLEITALQEQLKCCQENETDKEDQLAASEMRQMFSEGLRQVQMAFANVTKPWSSGISHVDCDIAVDLDSLVISSGITLKEQSQSLLKYLIALNKVLEAKISECSKVLDHSEAEIIEKDKKVAATQKMLEDYISQEMISDLKLRQFENLKLELDLKVRKLSDELIFKISETQRLEVHLLSKEEEIGVLKQSVIELEAQVSDLHREKLQLEENMEIVTRESHITSKRINELRNDLAVLSSSAEIHESNKMILENKVLELENAKHCLELQLSELEDEKMQLSDHIFGLEAQLKHPTDGKESSQLELQDSRSHIASLEDQISRLKIQMETREADLKEKLQEMQSRWSEAQDECQCLRRSNSDLQDAAKTLIGQLNSLQRENEEWRKDNQELVEQCKCLEVALRDSQSSLSECSRKAEDRFSSMLEEFAAKERSLTSELDALCDENERQKENLVLGESLLNQMHKDKAVEIEGLQREVKRLKEQVSAAQNEKEGAVLKISSLLADKAQVESTLHEVQTKVKAAENQLRSTQMESETKVQSLTGEVASFREKQEMLTTKHDKMLKLVEKLRVSEENLRTLVNGLELQLAVSDYEKQQLKEETSSLKGQLMKFSPLEGEILALKTELDSTKFAKEKLEASMEMISSEYEKLKAEKLSLIGTLQNSLAENEESKYNRFALEEKILQMESDLTARKALCAQDAELKNEISQFKSTNRQLLWKIEQLEVEKSESIEKAQALEEELRLMKKEKQAYTENVAKKSVRENARDATNDTSSKLQLLENELAQALEANKKYKHQLNRLLSEGRNGHTDASCRSIAESDKSVLERYQRTKSSLELELRDIRERYFNMSLKYAEVEAQREELVMKLKAEKSGKRWFS</sequence>
<evidence type="ECO:0000256" key="2">
    <source>
        <dbReference type="SAM" id="MobiDB-lite"/>
    </source>
</evidence>
<keyword evidence="5" id="KW-1185">Reference proteome</keyword>
<feature type="compositionally biased region" description="Low complexity" evidence="2">
    <location>
        <begin position="174"/>
        <end position="185"/>
    </location>
</feature>
<feature type="compositionally biased region" description="Low complexity" evidence="2">
    <location>
        <begin position="207"/>
        <end position="217"/>
    </location>
</feature>
<protein>
    <submittedName>
        <fullName evidence="4">NT-type C2 domain</fullName>
    </submittedName>
</protein>
<feature type="coiled-coil region" evidence="1">
    <location>
        <begin position="302"/>
        <end position="458"/>
    </location>
</feature>